<keyword evidence="2" id="KW-1185">Reference proteome</keyword>
<name>A0A4Y1ZKG9_ARAVE</name>
<gene>
    <name evidence="1" type="ORF">AVEN_50675_1</name>
</gene>
<sequence length="115" mass="13501">MICFCNPKLNNLGQSSRQSQRSFQRIVFHKHDNWRRIINRFSSQKIHVALSIACIPEKTGWTIWNLLKVMHLVSDIQFPSSFIFQRSRSQVISRGVQRGQTQFPLLNKHFGPRGH</sequence>
<reference evidence="1 2" key="1">
    <citation type="journal article" date="2019" name="Sci. Rep.">
        <title>Orb-weaving spider Araneus ventricosus genome elucidates the spidroin gene catalogue.</title>
        <authorList>
            <person name="Kono N."/>
            <person name="Nakamura H."/>
            <person name="Ohtoshi R."/>
            <person name="Moran D.A.P."/>
            <person name="Shinohara A."/>
            <person name="Yoshida Y."/>
            <person name="Fujiwara M."/>
            <person name="Mori M."/>
            <person name="Tomita M."/>
            <person name="Arakawa K."/>
        </authorList>
    </citation>
    <scope>NUCLEOTIDE SEQUENCE [LARGE SCALE GENOMIC DNA]</scope>
</reference>
<protein>
    <submittedName>
        <fullName evidence="1">Uncharacterized protein</fullName>
    </submittedName>
</protein>
<dbReference type="EMBL" id="BGPR01075339">
    <property type="protein sequence ID" value="GBL54796.1"/>
    <property type="molecule type" value="Genomic_DNA"/>
</dbReference>
<dbReference type="AlphaFoldDB" id="A0A4Y1ZKG9"/>
<organism evidence="1 2">
    <name type="scientific">Araneus ventricosus</name>
    <name type="common">Orbweaver spider</name>
    <name type="synonym">Epeira ventricosa</name>
    <dbReference type="NCBI Taxonomy" id="182803"/>
    <lineage>
        <taxon>Eukaryota</taxon>
        <taxon>Metazoa</taxon>
        <taxon>Ecdysozoa</taxon>
        <taxon>Arthropoda</taxon>
        <taxon>Chelicerata</taxon>
        <taxon>Arachnida</taxon>
        <taxon>Araneae</taxon>
        <taxon>Araneomorphae</taxon>
        <taxon>Entelegynae</taxon>
        <taxon>Araneoidea</taxon>
        <taxon>Araneidae</taxon>
        <taxon>Araneus</taxon>
    </lineage>
</organism>
<proteinExistence type="predicted"/>
<comment type="caution">
    <text evidence="1">The sequence shown here is derived from an EMBL/GenBank/DDBJ whole genome shotgun (WGS) entry which is preliminary data.</text>
</comment>
<evidence type="ECO:0000313" key="2">
    <source>
        <dbReference type="Proteomes" id="UP000499080"/>
    </source>
</evidence>
<evidence type="ECO:0000313" key="1">
    <source>
        <dbReference type="EMBL" id="GBL54796.1"/>
    </source>
</evidence>
<dbReference type="Proteomes" id="UP000499080">
    <property type="component" value="Unassembled WGS sequence"/>
</dbReference>
<accession>A0A4Y1ZKG9</accession>